<dbReference type="Proteomes" id="UP001152888">
    <property type="component" value="Unassembled WGS sequence"/>
</dbReference>
<evidence type="ECO:0000256" key="1">
    <source>
        <dbReference type="SAM" id="MobiDB-lite"/>
    </source>
</evidence>
<accession>A0A9P0MK55</accession>
<protein>
    <submittedName>
        <fullName evidence="2">Uncharacterized protein</fullName>
    </submittedName>
</protein>
<reference evidence="2" key="1">
    <citation type="submission" date="2022-03" db="EMBL/GenBank/DDBJ databases">
        <authorList>
            <person name="Sayadi A."/>
        </authorList>
    </citation>
    <scope>NUCLEOTIDE SEQUENCE</scope>
</reference>
<evidence type="ECO:0000313" key="2">
    <source>
        <dbReference type="EMBL" id="CAH2014090.1"/>
    </source>
</evidence>
<feature type="region of interest" description="Disordered" evidence="1">
    <location>
        <begin position="88"/>
        <end position="121"/>
    </location>
</feature>
<feature type="compositionally biased region" description="Basic residues" evidence="1">
    <location>
        <begin position="103"/>
        <end position="114"/>
    </location>
</feature>
<dbReference type="EMBL" id="CAKOFQ010008425">
    <property type="protein sequence ID" value="CAH2014090.1"/>
    <property type="molecule type" value="Genomic_DNA"/>
</dbReference>
<keyword evidence="3" id="KW-1185">Reference proteome</keyword>
<sequence length="121" mass="13586">MTDSMNFGPDWIRNLSSEGSTGITGGGTGGGTRYQLAEYRYGREEMLALFDKNAKPPASITNFKCLYSEQCLSPLALLPTTEEEMLASQQQAPVIRGWQKPSWRQRRGPRRRRAQPGPGWH</sequence>
<proteinExistence type="predicted"/>
<dbReference type="InterPro" id="IPR051640">
    <property type="entry name" value="GRB10-interact_GYF"/>
</dbReference>
<comment type="caution">
    <text evidence="2">The sequence shown here is derived from an EMBL/GenBank/DDBJ whole genome shotgun (WGS) entry which is preliminary data.</text>
</comment>
<gene>
    <name evidence="2" type="ORF">ACAOBT_LOCUS33875</name>
</gene>
<dbReference type="GO" id="GO:0005829">
    <property type="term" value="C:cytosol"/>
    <property type="evidence" value="ECO:0007669"/>
    <property type="project" value="TreeGrafter"/>
</dbReference>
<organism evidence="2 3">
    <name type="scientific">Acanthoscelides obtectus</name>
    <name type="common">Bean weevil</name>
    <name type="synonym">Bruchus obtectus</name>
    <dbReference type="NCBI Taxonomy" id="200917"/>
    <lineage>
        <taxon>Eukaryota</taxon>
        <taxon>Metazoa</taxon>
        <taxon>Ecdysozoa</taxon>
        <taxon>Arthropoda</taxon>
        <taxon>Hexapoda</taxon>
        <taxon>Insecta</taxon>
        <taxon>Pterygota</taxon>
        <taxon>Neoptera</taxon>
        <taxon>Endopterygota</taxon>
        <taxon>Coleoptera</taxon>
        <taxon>Polyphaga</taxon>
        <taxon>Cucujiformia</taxon>
        <taxon>Chrysomeloidea</taxon>
        <taxon>Chrysomelidae</taxon>
        <taxon>Bruchinae</taxon>
        <taxon>Bruchini</taxon>
        <taxon>Acanthoscelides</taxon>
    </lineage>
</organism>
<dbReference type="PANTHER" id="PTHR14445">
    <property type="entry name" value="GRB10 INTERACTING GYF PROTEIN"/>
    <property type="match status" value="1"/>
</dbReference>
<dbReference type="AlphaFoldDB" id="A0A9P0MK55"/>
<name>A0A9P0MK55_ACAOB</name>
<evidence type="ECO:0000313" key="3">
    <source>
        <dbReference type="Proteomes" id="UP001152888"/>
    </source>
</evidence>
<dbReference type="OrthoDB" id="6775812at2759"/>
<dbReference type="PANTHER" id="PTHR14445:SF36">
    <property type="entry name" value="FI03272P-RELATED"/>
    <property type="match status" value="1"/>
</dbReference>